<dbReference type="PANTHER" id="PTHR23513:SF6">
    <property type="entry name" value="MAJOR FACILITATOR SUPERFAMILY ASSOCIATED DOMAIN-CONTAINING PROTEIN"/>
    <property type="match status" value="1"/>
</dbReference>
<dbReference type="PANTHER" id="PTHR23513">
    <property type="entry name" value="INTEGRAL MEMBRANE EFFLUX PROTEIN-RELATED"/>
    <property type="match status" value="1"/>
</dbReference>
<dbReference type="Proteomes" id="UP000565579">
    <property type="component" value="Unassembled WGS sequence"/>
</dbReference>
<keyword evidence="8" id="KW-1185">Reference proteome</keyword>
<sequence>MIAPSPLRPRRLPLFGLAVALASVAFAFSAPSLFELTAMTPGVYHLRGLAVTVAAVLVAPLLGVLVDRARRRRTPMVVLPLVGAAGIAIAGGTAAGWDAAGTPAVTTGMIMAAGLAALWPVGHEAYLPSIVGRERLVPANALLYVLPQLVMVLVGIVLSWAEYRDLALVIAVCVLLVLAAVAFRGVEAVEEPPPARSGLWREAVEGVRFTLKEPVLRAIALCLVVTTLSAEFADEVVDAARGALLENRLSAGPFSLSLTITSYGAIILGPLVAVLLHRRLGAYRLASAVLLASQPFTLLLALSGVAGGFTWYTLGSLVPLAGSIAVTIALTSHRQAITPDRLLGRVGGTLIALVALSEVAGALLLGRPGDWLAELAEDATSPLPLLPGLVLATALAMAAAVPLLRARHPVVSEEAAESAHP</sequence>
<evidence type="ECO:0000313" key="7">
    <source>
        <dbReference type="EMBL" id="MBB6545932.1"/>
    </source>
</evidence>
<comment type="subcellular location">
    <subcellularLocation>
        <location evidence="1">Cell membrane</location>
        <topology evidence="1">Multi-pass membrane protein</topology>
    </subcellularLocation>
</comment>
<dbReference type="Pfam" id="PF07690">
    <property type="entry name" value="MFS_1"/>
    <property type="match status" value="1"/>
</dbReference>
<feature type="transmembrane region" description="Helical" evidence="6">
    <location>
        <begin position="141"/>
        <end position="160"/>
    </location>
</feature>
<keyword evidence="4 6" id="KW-1133">Transmembrane helix</keyword>
<keyword evidence="2" id="KW-1003">Cell membrane</keyword>
<reference evidence="7 8" key="1">
    <citation type="submission" date="2020-08" db="EMBL/GenBank/DDBJ databases">
        <title>Sequencing the genomes of 1000 actinobacteria strains.</title>
        <authorList>
            <person name="Klenk H.-P."/>
        </authorList>
    </citation>
    <scope>NUCLEOTIDE SEQUENCE [LARGE SCALE GENOMIC DNA]</scope>
    <source>
        <strain evidence="7 8">DSM 43768</strain>
    </source>
</reference>
<evidence type="ECO:0000256" key="3">
    <source>
        <dbReference type="ARBA" id="ARBA00022692"/>
    </source>
</evidence>
<dbReference type="InterPro" id="IPR036259">
    <property type="entry name" value="MFS_trans_sf"/>
</dbReference>
<evidence type="ECO:0000256" key="2">
    <source>
        <dbReference type="ARBA" id="ARBA00022475"/>
    </source>
</evidence>
<evidence type="ECO:0000256" key="6">
    <source>
        <dbReference type="SAM" id="Phobius"/>
    </source>
</evidence>
<proteinExistence type="predicted"/>
<organism evidence="7 8">
    <name type="scientific">Nonomuraea rubra</name>
    <dbReference type="NCBI Taxonomy" id="46180"/>
    <lineage>
        <taxon>Bacteria</taxon>
        <taxon>Bacillati</taxon>
        <taxon>Actinomycetota</taxon>
        <taxon>Actinomycetes</taxon>
        <taxon>Streptosporangiales</taxon>
        <taxon>Streptosporangiaceae</taxon>
        <taxon>Nonomuraea</taxon>
    </lineage>
</organism>
<dbReference type="SUPFAM" id="SSF103473">
    <property type="entry name" value="MFS general substrate transporter"/>
    <property type="match status" value="1"/>
</dbReference>
<feature type="transmembrane region" description="Helical" evidence="6">
    <location>
        <begin position="43"/>
        <end position="65"/>
    </location>
</feature>
<protein>
    <submittedName>
        <fullName evidence="7">MFS family permease</fullName>
    </submittedName>
</protein>
<accession>A0A7X0NM31</accession>
<dbReference type="GO" id="GO:0022857">
    <property type="term" value="F:transmembrane transporter activity"/>
    <property type="evidence" value="ECO:0007669"/>
    <property type="project" value="InterPro"/>
</dbReference>
<feature type="transmembrane region" description="Helical" evidence="6">
    <location>
        <begin position="166"/>
        <end position="186"/>
    </location>
</feature>
<feature type="transmembrane region" description="Helical" evidence="6">
    <location>
        <begin position="342"/>
        <end position="365"/>
    </location>
</feature>
<dbReference type="GO" id="GO:0005886">
    <property type="term" value="C:plasma membrane"/>
    <property type="evidence" value="ECO:0007669"/>
    <property type="project" value="UniProtKB-SubCell"/>
</dbReference>
<evidence type="ECO:0000313" key="8">
    <source>
        <dbReference type="Proteomes" id="UP000565579"/>
    </source>
</evidence>
<name>A0A7X0NM31_9ACTN</name>
<feature type="transmembrane region" description="Helical" evidence="6">
    <location>
        <begin position="77"/>
        <end position="97"/>
    </location>
</feature>
<evidence type="ECO:0000256" key="4">
    <source>
        <dbReference type="ARBA" id="ARBA00022989"/>
    </source>
</evidence>
<dbReference type="AlphaFoldDB" id="A0A7X0NM31"/>
<comment type="caution">
    <text evidence="7">The sequence shown here is derived from an EMBL/GenBank/DDBJ whole genome shotgun (WGS) entry which is preliminary data.</text>
</comment>
<evidence type="ECO:0000256" key="5">
    <source>
        <dbReference type="ARBA" id="ARBA00023136"/>
    </source>
</evidence>
<feature type="transmembrane region" description="Helical" evidence="6">
    <location>
        <begin position="283"/>
        <end position="303"/>
    </location>
</feature>
<dbReference type="Gene3D" id="1.20.1250.20">
    <property type="entry name" value="MFS general substrate transporter like domains"/>
    <property type="match status" value="1"/>
</dbReference>
<dbReference type="InterPro" id="IPR011701">
    <property type="entry name" value="MFS"/>
</dbReference>
<feature type="transmembrane region" description="Helical" evidence="6">
    <location>
        <begin position="385"/>
        <end position="404"/>
    </location>
</feature>
<gene>
    <name evidence="7" type="ORF">HD593_000727</name>
</gene>
<feature type="transmembrane region" description="Helical" evidence="6">
    <location>
        <begin position="309"/>
        <end position="330"/>
    </location>
</feature>
<dbReference type="RefSeq" id="WP_185100705.1">
    <property type="nucleotide sequence ID" value="NZ_JACHMI010000001.1"/>
</dbReference>
<keyword evidence="3 6" id="KW-0812">Transmembrane</keyword>
<keyword evidence="5 6" id="KW-0472">Membrane</keyword>
<feature type="transmembrane region" description="Helical" evidence="6">
    <location>
        <begin position="253"/>
        <end position="276"/>
    </location>
</feature>
<dbReference type="EMBL" id="JACHMI010000001">
    <property type="protein sequence ID" value="MBB6545932.1"/>
    <property type="molecule type" value="Genomic_DNA"/>
</dbReference>
<evidence type="ECO:0000256" key="1">
    <source>
        <dbReference type="ARBA" id="ARBA00004651"/>
    </source>
</evidence>